<accession>A0A8E4DG98</accession>
<gene>
    <name evidence="3 6" type="primary">rimP</name>
    <name evidence="6" type="ORF">Dia5BBH33_02920</name>
</gene>
<dbReference type="SUPFAM" id="SSF74942">
    <property type="entry name" value="YhbC-like, C-terminal domain"/>
    <property type="match status" value="1"/>
</dbReference>
<comment type="function">
    <text evidence="3">Required for maturation of 30S ribosomal subunits.</text>
</comment>
<keyword evidence="1 3" id="KW-0963">Cytoplasm</keyword>
<dbReference type="FunFam" id="3.30.300.70:FF:000001">
    <property type="entry name" value="Ribosome maturation factor RimP"/>
    <property type="match status" value="1"/>
</dbReference>
<dbReference type="PANTHER" id="PTHR33867">
    <property type="entry name" value="RIBOSOME MATURATION FACTOR RIMP"/>
    <property type="match status" value="1"/>
</dbReference>
<keyword evidence="7" id="KW-1185">Reference proteome</keyword>
<dbReference type="OrthoDB" id="9805006at2"/>
<dbReference type="GeneID" id="92715521"/>
<dbReference type="GO" id="GO:0005829">
    <property type="term" value="C:cytosol"/>
    <property type="evidence" value="ECO:0007669"/>
    <property type="project" value="TreeGrafter"/>
</dbReference>
<evidence type="ECO:0000313" key="6">
    <source>
        <dbReference type="EMBL" id="BBK24357.1"/>
    </source>
</evidence>
<dbReference type="RefSeq" id="WP_108850033.1">
    <property type="nucleotide sequence ID" value="NZ_AP019697.1"/>
</dbReference>
<evidence type="ECO:0000313" key="7">
    <source>
        <dbReference type="Proteomes" id="UP000320585"/>
    </source>
</evidence>
<dbReference type="Pfam" id="PF17384">
    <property type="entry name" value="DUF150_C"/>
    <property type="match status" value="1"/>
</dbReference>
<dbReference type="SUPFAM" id="SSF75420">
    <property type="entry name" value="YhbC-like, N-terminal domain"/>
    <property type="match status" value="1"/>
</dbReference>
<dbReference type="HAMAP" id="MF_01077">
    <property type="entry name" value="RimP"/>
    <property type="match status" value="1"/>
</dbReference>
<dbReference type="InterPro" id="IPR028998">
    <property type="entry name" value="RimP_C"/>
</dbReference>
<dbReference type="PANTHER" id="PTHR33867:SF1">
    <property type="entry name" value="RIBOSOME MATURATION FACTOR RIMP"/>
    <property type="match status" value="1"/>
</dbReference>
<dbReference type="AlphaFoldDB" id="A0A8E4DG98"/>
<protein>
    <recommendedName>
        <fullName evidence="3">Ribosome maturation factor RimP</fullName>
    </recommendedName>
</protein>
<reference evidence="7" key="1">
    <citation type="submission" date="2019-05" db="EMBL/GenBank/DDBJ databases">
        <title>Complete genome sequencing of Dialister sp. strain 5BBH33.</title>
        <authorList>
            <person name="Sakamoto M."/>
            <person name="Murakami T."/>
            <person name="Mori H."/>
        </authorList>
    </citation>
    <scope>NUCLEOTIDE SEQUENCE [LARGE SCALE GENOMIC DNA]</scope>
    <source>
        <strain evidence="7">5BBH33</strain>
    </source>
</reference>
<dbReference type="GO" id="GO:0006412">
    <property type="term" value="P:translation"/>
    <property type="evidence" value="ECO:0007669"/>
    <property type="project" value="TreeGrafter"/>
</dbReference>
<dbReference type="EMBL" id="AP019697">
    <property type="protein sequence ID" value="BBK24357.1"/>
    <property type="molecule type" value="Genomic_DNA"/>
</dbReference>
<evidence type="ECO:0000256" key="3">
    <source>
        <dbReference type="HAMAP-Rule" id="MF_01077"/>
    </source>
</evidence>
<evidence type="ECO:0000259" key="5">
    <source>
        <dbReference type="Pfam" id="PF17384"/>
    </source>
</evidence>
<evidence type="ECO:0000259" key="4">
    <source>
        <dbReference type="Pfam" id="PF02576"/>
    </source>
</evidence>
<dbReference type="InterPro" id="IPR003728">
    <property type="entry name" value="Ribosome_maturation_RimP"/>
</dbReference>
<name>A0A8E4DG98_9FIRM</name>
<dbReference type="InterPro" id="IPR036847">
    <property type="entry name" value="RimP_C_sf"/>
</dbReference>
<dbReference type="Gene3D" id="2.30.30.180">
    <property type="entry name" value="Ribosome maturation factor RimP, C-terminal domain"/>
    <property type="match status" value="1"/>
</dbReference>
<proteinExistence type="inferred from homology"/>
<evidence type="ECO:0000256" key="1">
    <source>
        <dbReference type="ARBA" id="ARBA00022490"/>
    </source>
</evidence>
<comment type="subcellular location">
    <subcellularLocation>
        <location evidence="3">Cytoplasm</location>
    </subcellularLocation>
</comment>
<dbReference type="KEGG" id="dho:Dia5BBH33_02920"/>
<feature type="domain" description="Ribosome maturation factor RimP N-terminal" evidence="4">
    <location>
        <begin position="13"/>
        <end position="84"/>
    </location>
</feature>
<feature type="domain" description="Ribosome maturation factor RimP C-terminal" evidence="5">
    <location>
        <begin position="87"/>
        <end position="157"/>
    </location>
</feature>
<comment type="similarity">
    <text evidence="3">Belongs to the RimP family.</text>
</comment>
<dbReference type="Proteomes" id="UP000320585">
    <property type="component" value="Chromosome"/>
</dbReference>
<dbReference type="GO" id="GO:0000028">
    <property type="term" value="P:ribosomal small subunit assembly"/>
    <property type="evidence" value="ECO:0007669"/>
    <property type="project" value="TreeGrafter"/>
</dbReference>
<dbReference type="InterPro" id="IPR028989">
    <property type="entry name" value="RimP_N"/>
</dbReference>
<dbReference type="Pfam" id="PF02576">
    <property type="entry name" value="RimP_N"/>
    <property type="match status" value="1"/>
</dbReference>
<keyword evidence="2 3" id="KW-0690">Ribosome biogenesis</keyword>
<dbReference type="CDD" id="cd01734">
    <property type="entry name" value="YlxS_C"/>
    <property type="match status" value="1"/>
</dbReference>
<evidence type="ECO:0000256" key="2">
    <source>
        <dbReference type="ARBA" id="ARBA00022517"/>
    </source>
</evidence>
<dbReference type="InterPro" id="IPR035956">
    <property type="entry name" value="RimP_N_sf"/>
</dbReference>
<dbReference type="Gene3D" id="3.30.300.70">
    <property type="entry name" value="RimP-like superfamily, N-terminal"/>
    <property type="match status" value="1"/>
</dbReference>
<organism evidence="6 7">
    <name type="scientific">Dialister hominis</name>
    <dbReference type="NCBI Taxonomy" id="2582419"/>
    <lineage>
        <taxon>Bacteria</taxon>
        <taxon>Bacillati</taxon>
        <taxon>Bacillota</taxon>
        <taxon>Negativicutes</taxon>
        <taxon>Veillonellales</taxon>
        <taxon>Veillonellaceae</taxon>
        <taxon>Dialister</taxon>
    </lineage>
</organism>
<sequence>MAHKEVEDAVEKLLEPILEADGIEVVDVEYVRERNWILRIFIDKEGGVDLNDCQVISEKAGAILDEKDLIPDNYMLEVSSPGLDRVLKKDKDFIRYTGEEVDVKLFAPLEGHKGVKAFTALLDGLSEDGSLKLTLEGGESIVLGRDKISQVRLHFSF</sequence>